<dbReference type="Proteomes" id="UP000594220">
    <property type="component" value="Unplaced"/>
</dbReference>
<sequence>LATSKGNKDPNKYQLGWKIGSMAIKLECFYKMMQRGMGIPSINWCGNSSNALSPPWYRPLSSMRPM</sequence>
<name>A0A7M4EUJ1_CROPO</name>
<reference evidence="1" key="1">
    <citation type="submission" date="2025-08" db="UniProtKB">
        <authorList>
            <consortium name="Ensembl"/>
        </authorList>
    </citation>
    <scope>IDENTIFICATION</scope>
</reference>
<evidence type="ECO:0000313" key="2">
    <source>
        <dbReference type="Proteomes" id="UP000594220"/>
    </source>
</evidence>
<dbReference type="AlphaFoldDB" id="A0A7M4EUJ1"/>
<protein>
    <submittedName>
        <fullName evidence="1">Uncharacterized protein</fullName>
    </submittedName>
</protein>
<organism evidence="1 2">
    <name type="scientific">Crocodylus porosus</name>
    <name type="common">Saltwater crocodile</name>
    <name type="synonym">Estuarine crocodile</name>
    <dbReference type="NCBI Taxonomy" id="8502"/>
    <lineage>
        <taxon>Eukaryota</taxon>
        <taxon>Metazoa</taxon>
        <taxon>Chordata</taxon>
        <taxon>Craniata</taxon>
        <taxon>Vertebrata</taxon>
        <taxon>Euteleostomi</taxon>
        <taxon>Archelosauria</taxon>
        <taxon>Archosauria</taxon>
        <taxon>Crocodylia</taxon>
        <taxon>Longirostres</taxon>
        <taxon>Crocodylidae</taxon>
        <taxon>Crocodylus</taxon>
    </lineage>
</organism>
<reference evidence="1" key="2">
    <citation type="submission" date="2025-09" db="UniProtKB">
        <authorList>
            <consortium name="Ensembl"/>
        </authorList>
    </citation>
    <scope>IDENTIFICATION</scope>
</reference>
<accession>A0A7M4EUJ1</accession>
<dbReference type="Ensembl" id="ENSCPRT00005016496.1">
    <property type="protein sequence ID" value="ENSCPRP00005014047.1"/>
    <property type="gene ID" value="ENSCPRG00005009888.1"/>
</dbReference>
<keyword evidence="2" id="KW-1185">Reference proteome</keyword>
<evidence type="ECO:0000313" key="1">
    <source>
        <dbReference type="Ensembl" id="ENSCPRP00005014047.1"/>
    </source>
</evidence>
<proteinExistence type="predicted"/>